<reference evidence="5" key="1">
    <citation type="journal article" date="2023" name="Mol. Phylogenet. Evol.">
        <title>Genome-scale phylogeny and comparative genomics of the fungal order Sordariales.</title>
        <authorList>
            <person name="Hensen N."/>
            <person name="Bonometti L."/>
            <person name="Westerberg I."/>
            <person name="Brannstrom I.O."/>
            <person name="Guillou S."/>
            <person name="Cros-Aarteil S."/>
            <person name="Calhoun S."/>
            <person name="Haridas S."/>
            <person name="Kuo A."/>
            <person name="Mondo S."/>
            <person name="Pangilinan J."/>
            <person name="Riley R."/>
            <person name="LaButti K."/>
            <person name="Andreopoulos B."/>
            <person name="Lipzen A."/>
            <person name="Chen C."/>
            <person name="Yan M."/>
            <person name="Daum C."/>
            <person name="Ng V."/>
            <person name="Clum A."/>
            <person name="Steindorff A."/>
            <person name="Ohm R.A."/>
            <person name="Martin F."/>
            <person name="Silar P."/>
            <person name="Natvig D.O."/>
            <person name="Lalanne C."/>
            <person name="Gautier V."/>
            <person name="Ament-Velasquez S.L."/>
            <person name="Kruys A."/>
            <person name="Hutchinson M.I."/>
            <person name="Powell A.J."/>
            <person name="Barry K."/>
            <person name="Miller A.N."/>
            <person name="Grigoriev I.V."/>
            <person name="Debuchy R."/>
            <person name="Gladieux P."/>
            <person name="Hiltunen Thoren M."/>
            <person name="Johannesson H."/>
        </authorList>
    </citation>
    <scope>NUCLEOTIDE SEQUENCE</scope>
    <source>
        <strain evidence="5">CBS 892.96</strain>
    </source>
</reference>
<proteinExistence type="inferred from homology"/>
<dbReference type="InterPro" id="IPR017853">
    <property type="entry name" value="GH"/>
</dbReference>
<comment type="catalytic activity">
    <reaction evidence="4">
        <text>alpha-D-galactosyl-(1-&gt;3)-1D-myo-inositol + sucrose = raffinose + myo-inositol</text>
        <dbReference type="Rhea" id="RHEA:20161"/>
        <dbReference type="ChEBI" id="CHEBI:16634"/>
        <dbReference type="ChEBI" id="CHEBI:17268"/>
        <dbReference type="ChEBI" id="CHEBI:17505"/>
        <dbReference type="ChEBI" id="CHEBI:17992"/>
        <dbReference type="EC" id="2.4.1.82"/>
    </reaction>
</comment>
<keyword evidence="5" id="KW-0378">Hydrolase</keyword>
<evidence type="ECO:0000256" key="4">
    <source>
        <dbReference type="ARBA" id="ARBA00049426"/>
    </source>
</evidence>
<dbReference type="PANTHER" id="PTHR31268">
    <property type="match status" value="1"/>
</dbReference>
<comment type="caution">
    <text evidence="5">The sequence shown here is derived from an EMBL/GenBank/DDBJ whole genome shotgun (WGS) entry which is preliminary data.</text>
</comment>
<evidence type="ECO:0000256" key="3">
    <source>
        <dbReference type="ARBA" id="ARBA00023277"/>
    </source>
</evidence>
<organism evidence="5 6">
    <name type="scientific">Triangularia setosa</name>
    <dbReference type="NCBI Taxonomy" id="2587417"/>
    <lineage>
        <taxon>Eukaryota</taxon>
        <taxon>Fungi</taxon>
        <taxon>Dikarya</taxon>
        <taxon>Ascomycota</taxon>
        <taxon>Pezizomycotina</taxon>
        <taxon>Sordariomycetes</taxon>
        <taxon>Sordariomycetidae</taxon>
        <taxon>Sordariales</taxon>
        <taxon>Podosporaceae</taxon>
        <taxon>Triangularia</taxon>
    </lineage>
</organism>
<evidence type="ECO:0000256" key="1">
    <source>
        <dbReference type="ARBA" id="ARBA00001255"/>
    </source>
</evidence>
<dbReference type="AlphaFoldDB" id="A0AAN6WBB2"/>
<keyword evidence="3" id="KW-0119">Carbohydrate metabolism</keyword>
<dbReference type="Proteomes" id="UP001302321">
    <property type="component" value="Unassembled WGS sequence"/>
</dbReference>
<name>A0AAN6WBB2_9PEZI</name>
<keyword evidence="6" id="KW-1185">Reference proteome</keyword>
<dbReference type="Pfam" id="PF05691">
    <property type="entry name" value="Raffinose_syn"/>
    <property type="match status" value="2"/>
</dbReference>
<dbReference type="InterPro" id="IPR013785">
    <property type="entry name" value="Aldolase_TIM"/>
</dbReference>
<protein>
    <submittedName>
        <fullName evidence="5">Family 36 putative glycoside hydrolase</fullName>
    </submittedName>
</protein>
<reference evidence="5" key="2">
    <citation type="submission" date="2023-05" db="EMBL/GenBank/DDBJ databases">
        <authorList>
            <consortium name="Lawrence Berkeley National Laboratory"/>
            <person name="Steindorff A."/>
            <person name="Hensen N."/>
            <person name="Bonometti L."/>
            <person name="Westerberg I."/>
            <person name="Brannstrom I.O."/>
            <person name="Guillou S."/>
            <person name="Cros-Aarteil S."/>
            <person name="Calhoun S."/>
            <person name="Haridas S."/>
            <person name="Kuo A."/>
            <person name="Mondo S."/>
            <person name="Pangilinan J."/>
            <person name="Riley R."/>
            <person name="Labutti K."/>
            <person name="Andreopoulos B."/>
            <person name="Lipzen A."/>
            <person name="Chen C."/>
            <person name="Yanf M."/>
            <person name="Daum C."/>
            <person name="Ng V."/>
            <person name="Clum A."/>
            <person name="Ohm R."/>
            <person name="Martin F."/>
            <person name="Silar P."/>
            <person name="Natvig D."/>
            <person name="Lalanne C."/>
            <person name="Gautier V."/>
            <person name="Ament-Velasquez S.L."/>
            <person name="Kruys A."/>
            <person name="Hutchinson M.I."/>
            <person name="Powell A.J."/>
            <person name="Barry K."/>
            <person name="Miller A.N."/>
            <person name="Grigoriev I.V."/>
            <person name="Debuchy R."/>
            <person name="Gladieux P."/>
            <person name="Thoren M.H."/>
            <person name="Johannesson H."/>
        </authorList>
    </citation>
    <scope>NUCLEOTIDE SEQUENCE</scope>
    <source>
        <strain evidence="5">CBS 892.96</strain>
    </source>
</reference>
<comment type="similarity">
    <text evidence="2">Belongs to the glycosyl hydrolases 36 family.</text>
</comment>
<dbReference type="InterPro" id="IPR008811">
    <property type="entry name" value="Glycosyl_hydrolases_36"/>
</dbReference>
<dbReference type="SUPFAM" id="SSF51445">
    <property type="entry name" value="(Trans)glycosidases"/>
    <property type="match status" value="1"/>
</dbReference>
<dbReference type="GO" id="GO:0047274">
    <property type="term" value="F:galactinol-sucrose galactosyltransferase activity"/>
    <property type="evidence" value="ECO:0007669"/>
    <property type="project" value="UniProtKB-EC"/>
</dbReference>
<dbReference type="GO" id="GO:0004557">
    <property type="term" value="F:alpha-galactosidase activity"/>
    <property type="evidence" value="ECO:0007669"/>
    <property type="project" value="UniProtKB-EC"/>
</dbReference>
<evidence type="ECO:0000313" key="5">
    <source>
        <dbReference type="EMBL" id="KAK4178818.1"/>
    </source>
</evidence>
<evidence type="ECO:0000313" key="6">
    <source>
        <dbReference type="Proteomes" id="UP001302321"/>
    </source>
</evidence>
<accession>A0AAN6WBB2</accession>
<comment type="catalytic activity">
    <reaction evidence="1">
        <text>Hydrolysis of terminal, non-reducing alpha-D-galactose residues in alpha-D-galactosides, including galactose oligosaccharides, galactomannans and galactolipids.</text>
        <dbReference type="EC" id="3.2.1.22"/>
    </reaction>
</comment>
<evidence type="ECO:0000256" key="2">
    <source>
        <dbReference type="ARBA" id="ARBA00007240"/>
    </source>
</evidence>
<gene>
    <name evidence="5" type="ORF">QBC36DRAFT_323997</name>
</gene>
<sequence length="863" mass="95961">MASTITCHPPLGSIHILDLDVSLVQFVVGVPSACAGFPNLNGDSIGDVSIWHNCTPTREWSELGLTESTAFPLLDNRRDRKYFTGVIPMLAQASKLAGLFNFTVRFRANKDAPWLWIRDTDGSEDGEVVLPARHTQSSSLSSYLAGIGNEVLVDPQAANAPATHPVWELKTRIPAAHGQFSGFALCSLGKPVECIRWFAIVRHAAAWFGPRHGREVFSLKEEGVMLSFLRRDGLHVVMIAVSGIENVTTTFVSSEDGQVFISSRNDEPECVDARVFVAVANNCEEAIAAAMCPVRDFVQSHRSSIADRHIPKTASQNSDEATRVEDWYDGFAYCTWNGLGQYLSPSKIFEALTSLDERGVRLTTLIIDDNWQSVQLAPGKSDFHRQWSDFEANKEHFPGGLKELIATIRSRFPYIQFIAVWHGIFGHWGGIAPSGSIAKVYAMRTFKRRDGIFLGGGTMTTVQGTDADRLYDDFYRFLADAGVDGVKVDTQSFLDYAEHANDRLDLITAYQNAWRLASLKYFGGRAIACMAQTPQTVFYSFLKEDLLKPMVRVSDDFFPDDPNSHSWHIFCNAHNALLMQHFYLLPDWDMFQTRHRFSRFHAAARCVSGGPIYITDVPGEHDIDIVEQMTAKTPDGRLVVLRTEQLGRTVETYIGHSETRFLQIRATHHEVVITAMFNLHGEAQTKLISLGCLRSSPMRDEVCYLYHVYSSGRVLKHTTTPFDADLAVMEIHLEAYACEIITRYSVHRFKHTDVAVLGLLGKMTGAAAAVSTTYTLLPETSEIQVDVHLRALGTLGVYLSTHGHPFSGPVKMSVGGGTVSELETLQSLDPFVLKFDIEDMWSDESSSGKGRSQVLVTLIVPQS</sequence>
<dbReference type="Gene3D" id="3.20.20.70">
    <property type="entry name" value="Aldolase class I"/>
    <property type="match status" value="1"/>
</dbReference>
<dbReference type="PANTHER" id="PTHR31268:SF32">
    <property type="entry name" value="GALACTINOL--SUCROSE GALACTOSYLTRANSFERASE 2-RELATED"/>
    <property type="match status" value="1"/>
</dbReference>
<dbReference type="EMBL" id="MU866130">
    <property type="protein sequence ID" value="KAK4178818.1"/>
    <property type="molecule type" value="Genomic_DNA"/>
</dbReference>